<name>A0A5A8EGR0_CAFRO</name>
<feature type="region of interest" description="Disordered" evidence="1">
    <location>
        <begin position="123"/>
        <end position="161"/>
    </location>
</feature>
<dbReference type="PANTHER" id="PTHR11075">
    <property type="entry name" value="PEPTIDE CHAIN RELEASE FACTOR"/>
    <property type="match status" value="1"/>
</dbReference>
<dbReference type="GO" id="GO:0016150">
    <property type="term" value="F:translation release factor activity, codon nonspecific"/>
    <property type="evidence" value="ECO:0007669"/>
    <property type="project" value="TreeGrafter"/>
</dbReference>
<comment type="caution">
    <text evidence="5">The sequence shown here is derived from an EMBL/GenBank/DDBJ whole genome shotgun (WGS) entry which is preliminary data.</text>
</comment>
<organism evidence="5 6">
    <name type="scientific">Cafeteria roenbergensis</name>
    <name type="common">Marine flagellate</name>
    <dbReference type="NCBI Taxonomy" id="33653"/>
    <lineage>
        <taxon>Eukaryota</taxon>
        <taxon>Sar</taxon>
        <taxon>Stramenopiles</taxon>
        <taxon>Bigyra</taxon>
        <taxon>Opalozoa</taxon>
        <taxon>Bicosoecida</taxon>
        <taxon>Cafeteriaceae</taxon>
        <taxon>Cafeteria</taxon>
    </lineage>
</organism>
<evidence type="ECO:0000313" key="8">
    <source>
        <dbReference type="Proteomes" id="UP000325113"/>
    </source>
</evidence>
<keyword evidence="7" id="KW-1185">Reference proteome</keyword>
<feature type="region of interest" description="Disordered" evidence="1">
    <location>
        <begin position="1"/>
        <end position="29"/>
    </location>
</feature>
<dbReference type="OrthoDB" id="270639at2759"/>
<evidence type="ECO:0000313" key="3">
    <source>
        <dbReference type="EMBL" id="KAA0149605.1"/>
    </source>
</evidence>
<sequence>MALPAAVATPLRANLASSTSGDDSEAEKIEVPRGALSLGFSRSSGAGGQNVNKVNTKAEVRFDAYNASWLPPDVRSRLLDANPARVNAKGEFFVTSERHRTQHANLEDALAKLQQLVDAAAVPPKERKQFEGLSKQTKRRRVEIKRRRSEVKSRRRRSGDD</sequence>
<dbReference type="Proteomes" id="UP000323011">
    <property type="component" value="Unassembled WGS sequence"/>
</dbReference>
<evidence type="ECO:0000313" key="6">
    <source>
        <dbReference type="Proteomes" id="UP000322899"/>
    </source>
</evidence>
<accession>A0A5A8EGR0</accession>
<protein>
    <recommendedName>
        <fullName evidence="2">Prokaryotic-type class I peptide chain release factors domain-containing protein</fullName>
    </recommendedName>
</protein>
<dbReference type="GO" id="GO:0005762">
    <property type="term" value="C:mitochondrial large ribosomal subunit"/>
    <property type="evidence" value="ECO:0007669"/>
    <property type="project" value="TreeGrafter"/>
</dbReference>
<dbReference type="GO" id="GO:0070126">
    <property type="term" value="P:mitochondrial translational termination"/>
    <property type="evidence" value="ECO:0007669"/>
    <property type="project" value="TreeGrafter"/>
</dbReference>
<evidence type="ECO:0000259" key="2">
    <source>
        <dbReference type="Pfam" id="PF00472"/>
    </source>
</evidence>
<dbReference type="Proteomes" id="UP000325113">
    <property type="component" value="Unassembled WGS sequence"/>
</dbReference>
<dbReference type="EMBL" id="VLTN01000041">
    <property type="protein sequence ID" value="KAA0149605.1"/>
    <property type="molecule type" value="Genomic_DNA"/>
</dbReference>
<dbReference type="EMBL" id="VLTO01000005">
    <property type="protein sequence ID" value="KAA0177056.1"/>
    <property type="molecule type" value="Genomic_DNA"/>
</dbReference>
<dbReference type="FunFam" id="3.30.160.20:FF:000046">
    <property type="entry name" value="Peptidyl-tRNA hydrolase ICT1"/>
    <property type="match status" value="1"/>
</dbReference>
<dbReference type="EMBL" id="VLTM01000107">
    <property type="protein sequence ID" value="KAA0152267.1"/>
    <property type="molecule type" value="Genomic_DNA"/>
</dbReference>
<dbReference type="AlphaFoldDB" id="A0A5A8EGR0"/>
<dbReference type="Pfam" id="PF00472">
    <property type="entry name" value="RF-1"/>
    <property type="match status" value="1"/>
</dbReference>
<dbReference type="GO" id="GO:0004045">
    <property type="term" value="F:peptidyl-tRNA hydrolase activity"/>
    <property type="evidence" value="ECO:0007669"/>
    <property type="project" value="TreeGrafter"/>
</dbReference>
<dbReference type="OMA" id="SEHRSQW"/>
<evidence type="ECO:0000313" key="7">
    <source>
        <dbReference type="Proteomes" id="UP000323011"/>
    </source>
</evidence>
<dbReference type="InterPro" id="IPR000352">
    <property type="entry name" value="Pep_chain_release_fac_I"/>
</dbReference>
<evidence type="ECO:0000313" key="4">
    <source>
        <dbReference type="EMBL" id="KAA0152267.1"/>
    </source>
</evidence>
<feature type="compositionally biased region" description="Basic residues" evidence="1">
    <location>
        <begin position="136"/>
        <end position="161"/>
    </location>
</feature>
<dbReference type="SUPFAM" id="SSF110916">
    <property type="entry name" value="Peptidyl-tRNA hydrolase domain-like"/>
    <property type="match status" value="1"/>
</dbReference>
<proteinExistence type="predicted"/>
<feature type="domain" description="Prokaryotic-type class I peptide chain release factors" evidence="2">
    <location>
        <begin position="28"/>
        <end position="155"/>
    </location>
</feature>
<gene>
    <name evidence="5" type="ORF">FNF27_01386</name>
    <name evidence="3" type="ORF">FNF29_05817</name>
    <name evidence="4" type="ORF">FNF31_06642</name>
</gene>
<evidence type="ECO:0000313" key="5">
    <source>
        <dbReference type="EMBL" id="KAA0177056.1"/>
    </source>
</evidence>
<dbReference type="Proteomes" id="UP000322899">
    <property type="component" value="Unassembled WGS sequence"/>
</dbReference>
<evidence type="ECO:0000256" key="1">
    <source>
        <dbReference type="SAM" id="MobiDB-lite"/>
    </source>
</evidence>
<dbReference type="NCBIfam" id="NF006718">
    <property type="entry name" value="PRK09256.1"/>
    <property type="match status" value="1"/>
</dbReference>
<dbReference type="InterPro" id="IPR052104">
    <property type="entry name" value="Mito_Release_Factor_mL62"/>
</dbReference>
<dbReference type="PANTHER" id="PTHR11075:SF54">
    <property type="entry name" value="LARGE RIBOSOMAL SUBUNIT PROTEIN ML62"/>
    <property type="match status" value="1"/>
</dbReference>
<reference evidence="6 7" key="1">
    <citation type="submission" date="2019-07" db="EMBL/GenBank/DDBJ databases">
        <title>Genomes of Cafeteria roenbergensis.</title>
        <authorList>
            <person name="Fischer M.G."/>
            <person name="Hackl T."/>
            <person name="Roman M."/>
        </authorList>
    </citation>
    <scope>NUCLEOTIDE SEQUENCE [LARGE SCALE GENOMIC DNA]</scope>
    <source>
        <strain evidence="3 7">BVI</strain>
        <strain evidence="4 8">Cflag</strain>
        <strain evidence="5 6">E4-10P</strain>
    </source>
</reference>
<dbReference type="Gene3D" id="3.30.160.20">
    <property type="match status" value="1"/>
</dbReference>